<dbReference type="Pfam" id="PF01835">
    <property type="entry name" value="MG2"/>
    <property type="match status" value="1"/>
</dbReference>
<feature type="signal peptide" evidence="8">
    <location>
        <begin position="1"/>
        <end position="22"/>
    </location>
</feature>
<keyword evidence="4" id="KW-0325">Glycoprotein</keyword>
<evidence type="ECO:0000256" key="4">
    <source>
        <dbReference type="ARBA" id="ARBA00023180"/>
    </source>
</evidence>
<proteinExistence type="predicted"/>
<comment type="subunit">
    <text evidence="6">Heterodimer of a TEP1-N chain and an TEP1-C chain non-covalently linked. Forms a complex composed of TEP1-N and TEP1-C heterodimer, LRIM1 and APL1C; the interaction stabilizes TEP1-N and TEP1-C heterodimer, prevents its binding to tissues while circulating in the hemolymph and protects the thioester bond from hydrolysis. Mature TEP1 and to a lesser extent full-length TEP1 interact with SPCLIP1; the interaction is induced by microbial infection.</text>
</comment>
<dbReference type="InterPro" id="IPR050473">
    <property type="entry name" value="A2M/Complement_sys"/>
</dbReference>
<evidence type="ECO:0000256" key="7">
    <source>
        <dbReference type="ARBA" id="ARBA00078071"/>
    </source>
</evidence>
<evidence type="ECO:0000256" key="5">
    <source>
        <dbReference type="ARBA" id="ARBA00057615"/>
    </source>
</evidence>
<dbReference type="Pfam" id="PF07703">
    <property type="entry name" value="A2M_BRD"/>
    <property type="match status" value="1"/>
</dbReference>
<gene>
    <name evidence="10" type="ORF">EEDITHA_LOCUS19006</name>
</gene>
<dbReference type="PANTHER" id="PTHR11412">
    <property type="entry name" value="MACROGLOBULIN / COMPLEMENT"/>
    <property type="match status" value="1"/>
</dbReference>
<evidence type="ECO:0000256" key="3">
    <source>
        <dbReference type="ARBA" id="ARBA00022966"/>
    </source>
</evidence>
<evidence type="ECO:0000256" key="2">
    <source>
        <dbReference type="ARBA" id="ARBA00022859"/>
    </source>
</evidence>
<dbReference type="Pfam" id="PF17791">
    <property type="entry name" value="MG3"/>
    <property type="match status" value="1"/>
</dbReference>
<evidence type="ECO:0000256" key="6">
    <source>
        <dbReference type="ARBA" id="ARBA00063781"/>
    </source>
</evidence>
<keyword evidence="1 8" id="KW-0732">Signal</keyword>
<dbReference type="GO" id="GO:0005615">
    <property type="term" value="C:extracellular space"/>
    <property type="evidence" value="ECO:0007669"/>
    <property type="project" value="UniProtKB-ARBA"/>
</dbReference>
<dbReference type="InterPro" id="IPR011625">
    <property type="entry name" value="A2M_N_BRD"/>
</dbReference>
<reference evidence="10" key="1">
    <citation type="submission" date="2022-03" db="EMBL/GenBank/DDBJ databases">
        <authorList>
            <person name="Tunstrom K."/>
        </authorList>
    </citation>
    <scope>NUCLEOTIDE SEQUENCE</scope>
</reference>
<dbReference type="Gene3D" id="2.60.40.1930">
    <property type="match status" value="2"/>
</dbReference>
<dbReference type="Proteomes" id="UP001153954">
    <property type="component" value="Unassembled WGS sequence"/>
</dbReference>
<dbReference type="AlphaFoldDB" id="A0AAU9V6E3"/>
<feature type="domain" description="Alpha-2-macroglobulin bait region" evidence="9">
    <location>
        <begin position="433"/>
        <end position="572"/>
    </location>
</feature>
<dbReference type="GO" id="GO:0002376">
    <property type="term" value="P:immune system process"/>
    <property type="evidence" value="ECO:0007669"/>
    <property type="project" value="UniProtKB-KW"/>
</dbReference>
<evidence type="ECO:0000313" key="10">
    <source>
        <dbReference type="EMBL" id="CAH2104660.1"/>
    </source>
</evidence>
<evidence type="ECO:0000256" key="8">
    <source>
        <dbReference type="SAM" id="SignalP"/>
    </source>
</evidence>
<dbReference type="SMART" id="SM01359">
    <property type="entry name" value="A2M_N_2"/>
    <property type="match status" value="1"/>
</dbReference>
<dbReference type="InterPro" id="IPR041555">
    <property type="entry name" value="MG3"/>
</dbReference>
<dbReference type="PANTHER" id="PTHR11412:SF136">
    <property type="entry name" value="CD109 ANTIGEN"/>
    <property type="match status" value="1"/>
</dbReference>
<sequence>MTTNATLFYCLTIFIVSSTIQCVSVVGPKVLRPFGNYKVSIAGGSRAYNLYVAVEGKRATGEPFSQGRVVQVPVAASRLIDLEIGDPGPGRYRLVARSTSGPLFASSASLVYQPRSFCIFIQTDKKVYQPGDTINFRVIALDKYLLPLSNTVDVSVLDTGGSPVRQWAAVSLDTGIFAEEFLLADEPALGEWTIQVEVHGQKYSRHIMIADYVLPKFEMDVQMPKEMLFSDGRFNINVTARHFNGLPVKGELTISAYAVFFSGLLQPVFSTPARKVIEFDGQASMVYDLKTDLDLAEDAARPLVVEAILEEKNTLIRQNVSTRILLLRTPYRLKVTAPDRFKPSLPYIMQIELVNSAGQTMEMSGDVVVERMWDDGSPVNKTTVTLNKGFAKYTFIPDVAQTNSTLNLLVKYKEISERVVNVQKSLETSGQFLVIELLTRNTSVGDEMRARITATEPMDLVHYVIIGRGDILIAKTLELSPARRSVDVSERVTAAMAPGCGLLAWHPRLAADALLAAAVYAPHSQLLQHQVSVTPVSSGSLLRPNGLVEFRVAGEAGARVALLGGDESSVATGLADGNGLGSGLDMLTIEREVESFSGLKHSLFKNEDYLPSFGLDLGGRNSSDVFSNAGLVILMDGLVISSDNKGKTIFRNKS</sequence>
<keyword evidence="2" id="KW-0391">Immunity</keyword>
<organism evidence="10 11">
    <name type="scientific">Euphydryas editha</name>
    <name type="common">Edith's checkerspot</name>
    <dbReference type="NCBI Taxonomy" id="104508"/>
    <lineage>
        <taxon>Eukaryota</taxon>
        <taxon>Metazoa</taxon>
        <taxon>Ecdysozoa</taxon>
        <taxon>Arthropoda</taxon>
        <taxon>Hexapoda</taxon>
        <taxon>Insecta</taxon>
        <taxon>Pterygota</taxon>
        <taxon>Neoptera</taxon>
        <taxon>Endopterygota</taxon>
        <taxon>Lepidoptera</taxon>
        <taxon>Glossata</taxon>
        <taxon>Ditrysia</taxon>
        <taxon>Papilionoidea</taxon>
        <taxon>Nymphalidae</taxon>
        <taxon>Nymphalinae</taxon>
        <taxon>Euphydryas</taxon>
    </lineage>
</organism>
<comment type="function">
    <text evidence="5">Binds covalently through a thioester bond to the pathogen surface resulting in pathogen clearance.</text>
</comment>
<evidence type="ECO:0000313" key="11">
    <source>
        <dbReference type="Proteomes" id="UP001153954"/>
    </source>
</evidence>
<dbReference type="EMBL" id="CAKOGL010000027">
    <property type="protein sequence ID" value="CAH2104660.1"/>
    <property type="molecule type" value="Genomic_DNA"/>
</dbReference>
<dbReference type="InterPro" id="IPR002890">
    <property type="entry name" value="MG2"/>
</dbReference>
<accession>A0AAU9V6E3</accession>
<dbReference type="Gene3D" id="2.60.40.2950">
    <property type="match status" value="1"/>
</dbReference>
<feature type="chain" id="PRO_5043404026" description="TEP1-F" evidence="8">
    <location>
        <begin position="23"/>
        <end position="654"/>
    </location>
</feature>
<comment type="caution">
    <text evidence="10">The sequence shown here is derived from an EMBL/GenBank/DDBJ whole genome shotgun (WGS) entry which is preliminary data.</text>
</comment>
<evidence type="ECO:0000259" key="9">
    <source>
        <dbReference type="SMART" id="SM01359"/>
    </source>
</evidence>
<keyword evidence="11" id="KW-1185">Reference proteome</keyword>
<dbReference type="Gene3D" id="2.60.40.1940">
    <property type="match status" value="1"/>
</dbReference>
<keyword evidence="3" id="KW-0882">Thioester bond</keyword>
<dbReference type="GO" id="GO:0004866">
    <property type="term" value="F:endopeptidase inhibitor activity"/>
    <property type="evidence" value="ECO:0007669"/>
    <property type="project" value="InterPro"/>
</dbReference>
<protein>
    <recommendedName>
        <fullName evidence="7">TEP1-F</fullName>
    </recommendedName>
</protein>
<dbReference type="FunFam" id="2.60.40.1930:FF:000001">
    <property type="entry name" value="CD109 isoform 3"/>
    <property type="match status" value="1"/>
</dbReference>
<name>A0AAU9V6E3_EUPED</name>
<evidence type="ECO:0000256" key="1">
    <source>
        <dbReference type="ARBA" id="ARBA00022729"/>
    </source>
</evidence>